<evidence type="ECO:0000313" key="3">
    <source>
        <dbReference type="Proteomes" id="UP001219355"/>
    </source>
</evidence>
<accession>A0AAF0IIU2</accession>
<protein>
    <recommendedName>
        <fullName evidence="4">F-box domain-containing protein</fullName>
    </recommendedName>
</protein>
<sequence>MDRLPPELLSIIVSDVLRPDDDVSATATPKASSYACVCKLWQHIVERHTFRRIKLLSNELDQFSQVFNGPRRRAILQNLDYKVLLPPYSAARCAKFETRKEKKENNIAFTGAIRELLALLRGWEDADSAANRQSGIGASRPMRLNLSIYSPMDQGHRTCDVDIDLGTDRFEGNFLEFVPMPGHHDNDNDSLVKIDRITNFWYESTRTPHPTALCKLLAALPKLESLDMHIMQPKMKRLEVRRDHRCCTSWQCFTYDPANVVSLALARGLSALNFASLRRLRLEYEGSEPANHDFATGDLRELGSSVDSLNNALRGLSQSAPLTELILDGLWLVSPALFWPPDNAAGLSKDTPHWPTLKYLEVEASITTPDGHSYYTGDPSSETINEDELFTGSDAEDEPEDDPDDSDDSTNSDTADWFNDRREAILNGDAPTYPWRKDLDPTYFDPLLAAMARAVLRMPALRLARLKMVWNSTVLDCREVDVECLGSGEPSELRGEAFWDAGRNEREMREQGSRRWRVWLGSKLNWNPTVEIESLWKEFTGEEGTARVDVWL</sequence>
<evidence type="ECO:0008006" key="4">
    <source>
        <dbReference type="Google" id="ProtNLM"/>
    </source>
</evidence>
<proteinExistence type="predicted"/>
<dbReference type="Proteomes" id="UP001219355">
    <property type="component" value="Chromosome 3"/>
</dbReference>
<dbReference type="EMBL" id="CP120629">
    <property type="protein sequence ID" value="WEW59215.1"/>
    <property type="molecule type" value="Genomic_DNA"/>
</dbReference>
<dbReference type="AlphaFoldDB" id="A0AAF0IIU2"/>
<gene>
    <name evidence="2" type="ORF">PRK78_004684</name>
</gene>
<feature type="region of interest" description="Disordered" evidence="1">
    <location>
        <begin position="392"/>
        <end position="420"/>
    </location>
</feature>
<organism evidence="2 3">
    <name type="scientific">Emydomyces testavorans</name>
    <dbReference type="NCBI Taxonomy" id="2070801"/>
    <lineage>
        <taxon>Eukaryota</taxon>
        <taxon>Fungi</taxon>
        <taxon>Dikarya</taxon>
        <taxon>Ascomycota</taxon>
        <taxon>Pezizomycotina</taxon>
        <taxon>Eurotiomycetes</taxon>
        <taxon>Eurotiomycetidae</taxon>
        <taxon>Onygenales</taxon>
        <taxon>Nannizziopsiaceae</taxon>
        <taxon>Emydomyces</taxon>
    </lineage>
</organism>
<keyword evidence="3" id="KW-1185">Reference proteome</keyword>
<evidence type="ECO:0000313" key="2">
    <source>
        <dbReference type="EMBL" id="WEW59215.1"/>
    </source>
</evidence>
<feature type="compositionally biased region" description="Acidic residues" evidence="1">
    <location>
        <begin position="392"/>
        <end position="410"/>
    </location>
</feature>
<evidence type="ECO:0000256" key="1">
    <source>
        <dbReference type="SAM" id="MobiDB-lite"/>
    </source>
</evidence>
<name>A0AAF0IIU2_9EURO</name>
<reference evidence="2" key="1">
    <citation type="submission" date="2023-03" db="EMBL/GenBank/DDBJ databases">
        <title>Emydomyces testavorans Genome Sequence.</title>
        <authorList>
            <person name="Hoyer L."/>
        </authorList>
    </citation>
    <scope>NUCLEOTIDE SEQUENCE</scope>
    <source>
        <strain evidence="2">16-2883</strain>
    </source>
</reference>